<feature type="transmembrane region" description="Helical" evidence="3">
    <location>
        <begin position="325"/>
        <end position="345"/>
    </location>
</feature>
<accession>A0AAV5TIK3</accession>
<protein>
    <recommendedName>
        <fullName evidence="4">Neurotransmitter-gated ion-channel ligand-binding domain-containing protein</fullName>
    </recommendedName>
</protein>
<dbReference type="AlphaFoldDB" id="A0AAV5TIK3"/>
<dbReference type="SUPFAM" id="SSF63712">
    <property type="entry name" value="Nicotinic receptor ligand binding domain-like"/>
    <property type="match status" value="1"/>
</dbReference>
<dbReference type="Gene3D" id="2.70.170.10">
    <property type="entry name" value="Neurotransmitter-gated ion-channel ligand-binding domain"/>
    <property type="match status" value="1"/>
</dbReference>
<keyword evidence="3" id="KW-1133">Transmembrane helix</keyword>
<dbReference type="PANTHER" id="PTHR18945">
    <property type="entry name" value="NEUROTRANSMITTER GATED ION CHANNEL"/>
    <property type="match status" value="1"/>
</dbReference>
<feature type="transmembrane region" description="Helical" evidence="3">
    <location>
        <begin position="271"/>
        <end position="290"/>
    </location>
</feature>
<evidence type="ECO:0000313" key="5">
    <source>
        <dbReference type="EMBL" id="GMS94082.1"/>
    </source>
</evidence>
<dbReference type="InterPro" id="IPR036734">
    <property type="entry name" value="Neur_chan_lig-bd_sf"/>
</dbReference>
<feature type="transmembrane region" description="Helical" evidence="3">
    <location>
        <begin position="383"/>
        <end position="402"/>
    </location>
</feature>
<dbReference type="GO" id="GO:0004888">
    <property type="term" value="F:transmembrane signaling receptor activity"/>
    <property type="evidence" value="ECO:0007669"/>
    <property type="project" value="InterPro"/>
</dbReference>
<organism evidence="5 6">
    <name type="scientific">Pristionchus entomophagus</name>
    <dbReference type="NCBI Taxonomy" id="358040"/>
    <lineage>
        <taxon>Eukaryota</taxon>
        <taxon>Metazoa</taxon>
        <taxon>Ecdysozoa</taxon>
        <taxon>Nematoda</taxon>
        <taxon>Chromadorea</taxon>
        <taxon>Rhabditida</taxon>
        <taxon>Rhabditina</taxon>
        <taxon>Diplogasteromorpha</taxon>
        <taxon>Diplogasteroidea</taxon>
        <taxon>Neodiplogasteridae</taxon>
        <taxon>Pristionchus</taxon>
    </lineage>
</organism>
<sequence>LPPSRMWDNLITGFLSFAHVIHFPTVDEINQDFAMWEYEVEQGILKTSFQRVAAADQVQLEAHRFRVKIGAHIDHVENLDEQAESVDVHGSLHFRWTNPLFTWNSSANHNLTRISRTVKEFHPFLPWTPRPEFPWSVQLGRENIKPGEYDKLQYQEASQLSVFNDGSMILSVPFSLRITCNFIFTPFPNDEHKCILLVKTEHALDIYFDKDDVIMDLWSTSPNRRYTEFVYKLHTSRLNAYVVCTPNACDNFLRMSVFNVDIAFTRDTWRYFWLLNLPLLLFLVATQYSLFADAKYAFFLLTLVTFLFMRQLAILRQSMPASSDGIPLIGIMYMLTFVQIFGVFFTRSLLLWLSRHLKRRKTTSITVPVLKRSVEIECFASRIMYSFISILTAVIVLGTLVIQSR</sequence>
<reference evidence="5" key="1">
    <citation type="submission" date="2023-10" db="EMBL/GenBank/DDBJ databases">
        <title>Genome assembly of Pristionchus species.</title>
        <authorList>
            <person name="Yoshida K."/>
            <person name="Sommer R.J."/>
        </authorList>
    </citation>
    <scope>NUCLEOTIDE SEQUENCE</scope>
    <source>
        <strain evidence="5">RS0144</strain>
    </source>
</reference>
<keyword evidence="3" id="KW-0812">Transmembrane</keyword>
<feature type="domain" description="Neurotransmitter-gated ion-channel ligand-binding" evidence="4">
    <location>
        <begin position="61"/>
        <end position="198"/>
    </location>
</feature>
<dbReference type="EMBL" id="BTSX01000004">
    <property type="protein sequence ID" value="GMS94082.1"/>
    <property type="molecule type" value="Genomic_DNA"/>
</dbReference>
<keyword evidence="2 3" id="KW-0472">Membrane</keyword>
<feature type="non-terminal residue" evidence="5">
    <location>
        <position position="1"/>
    </location>
</feature>
<feature type="transmembrane region" description="Helical" evidence="3">
    <location>
        <begin position="296"/>
        <end position="313"/>
    </location>
</feature>
<comment type="subcellular location">
    <subcellularLocation>
        <location evidence="1">Membrane</location>
        <topology evidence="1">Multi-pass membrane protein</topology>
    </subcellularLocation>
</comment>
<evidence type="ECO:0000259" key="4">
    <source>
        <dbReference type="Pfam" id="PF02931"/>
    </source>
</evidence>
<dbReference type="InterPro" id="IPR018000">
    <property type="entry name" value="Neurotransmitter_ion_chnl_CS"/>
</dbReference>
<dbReference type="GO" id="GO:0005230">
    <property type="term" value="F:extracellular ligand-gated monoatomic ion channel activity"/>
    <property type="evidence" value="ECO:0007669"/>
    <property type="project" value="InterPro"/>
</dbReference>
<dbReference type="PROSITE" id="PS00236">
    <property type="entry name" value="NEUROTR_ION_CHANNEL"/>
    <property type="match status" value="1"/>
</dbReference>
<evidence type="ECO:0000313" key="6">
    <source>
        <dbReference type="Proteomes" id="UP001432027"/>
    </source>
</evidence>
<name>A0AAV5TIK3_9BILA</name>
<evidence type="ECO:0000256" key="1">
    <source>
        <dbReference type="ARBA" id="ARBA00004141"/>
    </source>
</evidence>
<dbReference type="Pfam" id="PF02931">
    <property type="entry name" value="Neur_chan_LBD"/>
    <property type="match status" value="1"/>
</dbReference>
<evidence type="ECO:0000256" key="2">
    <source>
        <dbReference type="ARBA" id="ARBA00023136"/>
    </source>
</evidence>
<dbReference type="GO" id="GO:0016020">
    <property type="term" value="C:membrane"/>
    <property type="evidence" value="ECO:0007669"/>
    <property type="project" value="UniProtKB-SubCell"/>
</dbReference>
<proteinExistence type="predicted"/>
<keyword evidence="6" id="KW-1185">Reference proteome</keyword>
<dbReference type="Proteomes" id="UP001432027">
    <property type="component" value="Unassembled WGS sequence"/>
</dbReference>
<evidence type="ECO:0000256" key="3">
    <source>
        <dbReference type="SAM" id="Phobius"/>
    </source>
</evidence>
<dbReference type="InterPro" id="IPR006202">
    <property type="entry name" value="Neur_chan_lig-bd"/>
</dbReference>
<comment type="caution">
    <text evidence="5">The sequence shown here is derived from an EMBL/GenBank/DDBJ whole genome shotgun (WGS) entry which is preliminary data.</text>
</comment>
<gene>
    <name evidence="5" type="ORF">PENTCL1PPCAC_16257</name>
</gene>
<dbReference type="InterPro" id="IPR006201">
    <property type="entry name" value="Neur_channel"/>
</dbReference>